<organism evidence="12 13">
    <name type="scientific">Kalanchoe fedtschenkoi</name>
    <name type="common">Lavender scallops</name>
    <name type="synonym">South American air plant</name>
    <dbReference type="NCBI Taxonomy" id="63787"/>
    <lineage>
        <taxon>Eukaryota</taxon>
        <taxon>Viridiplantae</taxon>
        <taxon>Streptophyta</taxon>
        <taxon>Embryophyta</taxon>
        <taxon>Tracheophyta</taxon>
        <taxon>Spermatophyta</taxon>
        <taxon>Magnoliopsida</taxon>
        <taxon>eudicotyledons</taxon>
        <taxon>Gunneridae</taxon>
        <taxon>Pentapetalae</taxon>
        <taxon>Saxifragales</taxon>
        <taxon>Crassulaceae</taxon>
        <taxon>Kalanchoe</taxon>
    </lineage>
</organism>
<dbReference type="PROSITE" id="PS50850">
    <property type="entry name" value="MFS"/>
    <property type="match status" value="1"/>
</dbReference>
<dbReference type="NCBIfam" id="TIGR00879">
    <property type="entry name" value="SP"/>
    <property type="match status" value="1"/>
</dbReference>
<evidence type="ECO:0000256" key="5">
    <source>
        <dbReference type="ARBA" id="ARBA00022692"/>
    </source>
</evidence>
<dbReference type="InterPro" id="IPR005828">
    <property type="entry name" value="MFS_sugar_transport-like"/>
</dbReference>
<dbReference type="InterPro" id="IPR020846">
    <property type="entry name" value="MFS_dom"/>
</dbReference>
<proteinExistence type="inferred from homology"/>
<dbReference type="OMA" id="LLGIHWV"/>
<evidence type="ECO:0000256" key="6">
    <source>
        <dbReference type="ARBA" id="ARBA00022989"/>
    </source>
</evidence>
<feature type="transmembrane region" description="Helical" evidence="10">
    <location>
        <begin position="194"/>
        <end position="212"/>
    </location>
</feature>
<evidence type="ECO:0000256" key="2">
    <source>
        <dbReference type="ARBA" id="ARBA00010992"/>
    </source>
</evidence>
<accession>A0A7N0TV04</accession>
<keyword evidence="3 8" id="KW-0813">Transport</keyword>
<feature type="transmembrane region" description="Helical" evidence="10">
    <location>
        <begin position="132"/>
        <end position="151"/>
    </location>
</feature>
<feature type="region of interest" description="Disordered" evidence="9">
    <location>
        <begin position="1"/>
        <end position="29"/>
    </location>
</feature>
<dbReference type="EnsemblPlants" id="Kaladp0046s0165.1.v1.1">
    <property type="protein sequence ID" value="Kaladp0046s0165.1.v1.1"/>
    <property type="gene ID" value="Kaladp0046s0165.v1.1"/>
</dbReference>
<evidence type="ECO:0000259" key="11">
    <source>
        <dbReference type="PROSITE" id="PS50850"/>
    </source>
</evidence>
<dbReference type="CDD" id="cd17358">
    <property type="entry name" value="MFS_GLUT6_8_Class3_like"/>
    <property type="match status" value="1"/>
</dbReference>
<protein>
    <recommendedName>
        <fullName evidence="11">Major facilitator superfamily (MFS) profile domain-containing protein</fullName>
    </recommendedName>
</protein>
<feature type="transmembrane region" description="Helical" evidence="10">
    <location>
        <begin position="60"/>
        <end position="80"/>
    </location>
</feature>
<dbReference type="FunFam" id="1.20.1250.20:FF:000043">
    <property type="entry name" value="sugar transporter ERD6-like 6"/>
    <property type="match status" value="1"/>
</dbReference>
<evidence type="ECO:0000256" key="7">
    <source>
        <dbReference type="ARBA" id="ARBA00023136"/>
    </source>
</evidence>
<feature type="transmembrane region" description="Helical" evidence="10">
    <location>
        <begin position="218"/>
        <end position="236"/>
    </location>
</feature>
<feature type="transmembrane region" description="Helical" evidence="10">
    <location>
        <begin position="363"/>
        <end position="384"/>
    </location>
</feature>
<feature type="transmembrane region" description="Helical" evidence="10">
    <location>
        <begin position="100"/>
        <end position="120"/>
    </location>
</feature>
<feature type="compositionally biased region" description="Basic and acidic residues" evidence="9">
    <location>
        <begin position="1"/>
        <end position="18"/>
    </location>
</feature>
<evidence type="ECO:0000313" key="12">
    <source>
        <dbReference type="EnsemblPlants" id="Kaladp0046s0165.1.v1.1"/>
    </source>
</evidence>
<dbReference type="InterPro" id="IPR003663">
    <property type="entry name" value="Sugar/inositol_transpt"/>
</dbReference>
<dbReference type="Gene3D" id="1.20.1250.20">
    <property type="entry name" value="MFS general substrate transporter like domains"/>
    <property type="match status" value="1"/>
</dbReference>
<dbReference type="InterPro" id="IPR044775">
    <property type="entry name" value="MFS_ERD6/Tret1-like"/>
</dbReference>
<feature type="transmembrane region" description="Helical" evidence="10">
    <location>
        <begin position="300"/>
        <end position="323"/>
    </location>
</feature>
<keyword evidence="5 10" id="KW-0812">Transmembrane</keyword>
<feature type="transmembrane region" description="Helical" evidence="10">
    <location>
        <begin position="432"/>
        <end position="452"/>
    </location>
</feature>
<dbReference type="GO" id="GO:0051119">
    <property type="term" value="F:sugar transmembrane transporter activity"/>
    <property type="evidence" value="ECO:0007669"/>
    <property type="project" value="InterPro"/>
</dbReference>
<evidence type="ECO:0000256" key="10">
    <source>
        <dbReference type="SAM" id="Phobius"/>
    </source>
</evidence>
<dbReference type="Pfam" id="PF00083">
    <property type="entry name" value="Sugar_tr"/>
    <property type="match status" value="1"/>
</dbReference>
<keyword evidence="4" id="KW-0762">Sugar transport</keyword>
<feature type="transmembrane region" description="Helical" evidence="10">
    <location>
        <begin position="329"/>
        <end position="351"/>
    </location>
</feature>
<comment type="subcellular location">
    <subcellularLocation>
        <location evidence="1">Membrane</location>
        <topology evidence="1">Multi-pass membrane protein</topology>
    </subcellularLocation>
</comment>
<feature type="transmembrane region" description="Helical" evidence="10">
    <location>
        <begin position="464"/>
        <end position="482"/>
    </location>
</feature>
<keyword evidence="7 10" id="KW-0472">Membrane</keyword>
<dbReference type="PANTHER" id="PTHR48021:SF13">
    <property type="entry name" value="SUGAR TRANSPORTER ERD6-LIKE 7"/>
    <property type="match status" value="1"/>
</dbReference>
<dbReference type="InterPro" id="IPR050549">
    <property type="entry name" value="MFS_Trehalose_Transporter"/>
</dbReference>
<dbReference type="PRINTS" id="PR00171">
    <property type="entry name" value="SUGRTRNSPORT"/>
</dbReference>
<feature type="transmembrane region" description="Helical" evidence="10">
    <location>
        <begin position="163"/>
        <end position="182"/>
    </location>
</feature>
<feature type="domain" description="Major facilitator superfamily (MFS) profile" evidence="11">
    <location>
        <begin position="63"/>
        <end position="486"/>
    </location>
</feature>
<dbReference type="AlphaFoldDB" id="A0A7N0TV04"/>
<sequence length="499" mass="53460">MSSSDRARTTMEDMEKGENSGQEGALATPLITPRHSDEDYYSDTNSGISSKIAGGGEDQIIWMVYLSTLVALCGSFEFGICAGYSSPTQAAITKELGLSTAQFSLFGSIATCGAMVGALTSGSMADLIGRKGTMAISSCTSVAGWITIYFSKGVMALDVGRLLTGYGMGVFSYVVPVFIAEITPKHVRGAFTTLNMVTLGCGLTATFALGAVLTWRNLALIGIVPCCVQLMGILFIPESPRWLAKMGQDQKFKAALQQLRGKDSDISEEASEIQDYVETLQKMGKSRITDLFQRKYMRSLMIGVGMMVFNQFCGVNGVCYYMSSIFESIGFSSTLGSVVYSSFQVAMCSLTATRMDNTGRKPFLLVSASGMLIGCVLVGTSFFLKVHQVSSASVDAIAVVGLMVYGGSYASGMGAIPWILMSEMFPVNVKGVAGSLASFVDWIGAWTISYTFNYLILWSSYGTFLLYAAVNVLAILFVLIMVPETKGKSLEAIQTALNI</sequence>
<evidence type="ECO:0000256" key="9">
    <source>
        <dbReference type="SAM" id="MobiDB-lite"/>
    </source>
</evidence>
<name>A0A7N0TV04_KALFE</name>
<dbReference type="InterPro" id="IPR036259">
    <property type="entry name" value="MFS_trans_sf"/>
</dbReference>
<evidence type="ECO:0000256" key="8">
    <source>
        <dbReference type="RuleBase" id="RU003346"/>
    </source>
</evidence>
<dbReference type="Gramene" id="Kaladp0046s0165.1.v1.1">
    <property type="protein sequence ID" value="Kaladp0046s0165.1.v1.1"/>
    <property type="gene ID" value="Kaladp0046s0165.v1.1"/>
</dbReference>
<feature type="transmembrane region" description="Helical" evidence="10">
    <location>
        <begin position="396"/>
        <end position="420"/>
    </location>
</feature>
<dbReference type="Proteomes" id="UP000594263">
    <property type="component" value="Unplaced"/>
</dbReference>
<keyword evidence="6 10" id="KW-1133">Transmembrane helix</keyword>
<dbReference type="GO" id="GO:0016020">
    <property type="term" value="C:membrane"/>
    <property type="evidence" value="ECO:0007669"/>
    <property type="project" value="UniProtKB-SubCell"/>
</dbReference>
<evidence type="ECO:0000256" key="1">
    <source>
        <dbReference type="ARBA" id="ARBA00004141"/>
    </source>
</evidence>
<comment type="similarity">
    <text evidence="2 8">Belongs to the major facilitator superfamily. Sugar transporter (TC 2.A.1.1) family.</text>
</comment>
<dbReference type="PANTHER" id="PTHR48021">
    <property type="match status" value="1"/>
</dbReference>
<keyword evidence="13" id="KW-1185">Reference proteome</keyword>
<evidence type="ECO:0000313" key="13">
    <source>
        <dbReference type="Proteomes" id="UP000594263"/>
    </source>
</evidence>
<evidence type="ECO:0000256" key="4">
    <source>
        <dbReference type="ARBA" id="ARBA00022597"/>
    </source>
</evidence>
<reference evidence="12" key="1">
    <citation type="submission" date="2021-01" db="UniProtKB">
        <authorList>
            <consortium name="EnsemblPlants"/>
        </authorList>
    </citation>
    <scope>IDENTIFICATION</scope>
</reference>
<dbReference type="SUPFAM" id="SSF103473">
    <property type="entry name" value="MFS general substrate transporter"/>
    <property type="match status" value="1"/>
</dbReference>
<evidence type="ECO:0000256" key="3">
    <source>
        <dbReference type="ARBA" id="ARBA00022448"/>
    </source>
</evidence>